<protein>
    <submittedName>
        <fullName evidence="1">Uncharacterized protein</fullName>
    </submittedName>
</protein>
<dbReference type="AlphaFoldDB" id="A0AAD1VXB5"/>
<dbReference type="EMBL" id="OW240914">
    <property type="protein sequence ID" value="CAH2273596.1"/>
    <property type="molecule type" value="Genomic_DNA"/>
</dbReference>
<gene>
    <name evidence="1" type="ORF">PECUL_23A012904</name>
</gene>
<evidence type="ECO:0000313" key="1">
    <source>
        <dbReference type="EMBL" id="CAH2273596.1"/>
    </source>
</evidence>
<accession>A0AAD1VXB5</accession>
<name>A0AAD1VXB5_PELCU</name>
<organism evidence="1 2">
    <name type="scientific">Pelobates cultripes</name>
    <name type="common">Western spadefoot toad</name>
    <dbReference type="NCBI Taxonomy" id="61616"/>
    <lineage>
        <taxon>Eukaryota</taxon>
        <taxon>Metazoa</taxon>
        <taxon>Chordata</taxon>
        <taxon>Craniata</taxon>
        <taxon>Vertebrata</taxon>
        <taxon>Euteleostomi</taxon>
        <taxon>Amphibia</taxon>
        <taxon>Batrachia</taxon>
        <taxon>Anura</taxon>
        <taxon>Pelobatoidea</taxon>
        <taxon>Pelobatidae</taxon>
        <taxon>Pelobates</taxon>
    </lineage>
</organism>
<proteinExistence type="predicted"/>
<keyword evidence="2" id="KW-1185">Reference proteome</keyword>
<dbReference type="Proteomes" id="UP001295444">
    <property type="component" value="Chromosome 03"/>
</dbReference>
<evidence type="ECO:0000313" key="2">
    <source>
        <dbReference type="Proteomes" id="UP001295444"/>
    </source>
</evidence>
<sequence>MDSILQVPVWTANTTPHRMVSMGFQVWFKHTFYGADLRILITVLPECPRLYKSHITSTVWEVESQRNYIDEMKYYVKTQLLVCRLFRNFI</sequence>
<reference evidence="1" key="1">
    <citation type="submission" date="2022-03" db="EMBL/GenBank/DDBJ databases">
        <authorList>
            <person name="Alioto T."/>
            <person name="Alioto T."/>
            <person name="Gomez Garrido J."/>
        </authorList>
    </citation>
    <scope>NUCLEOTIDE SEQUENCE</scope>
</reference>